<reference evidence="2 3" key="1">
    <citation type="journal article" date="2021" name="Commun. Biol.">
        <title>The genome of Shorea leprosula (Dipterocarpaceae) highlights the ecological relevance of drought in aseasonal tropical rainforests.</title>
        <authorList>
            <person name="Ng K.K.S."/>
            <person name="Kobayashi M.J."/>
            <person name="Fawcett J.A."/>
            <person name="Hatakeyama M."/>
            <person name="Paape T."/>
            <person name="Ng C.H."/>
            <person name="Ang C.C."/>
            <person name="Tnah L.H."/>
            <person name="Lee C.T."/>
            <person name="Nishiyama T."/>
            <person name="Sese J."/>
            <person name="O'Brien M.J."/>
            <person name="Copetti D."/>
            <person name="Mohd Noor M.I."/>
            <person name="Ong R.C."/>
            <person name="Putra M."/>
            <person name="Sireger I.Z."/>
            <person name="Indrioko S."/>
            <person name="Kosugi Y."/>
            <person name="Izuno A."/>
            <person name="Isagi Y."/>
            <person name="Lee S.L."/>
            <person name="Shimizu K.K."/>
        </authorList>
    </citation>
    <scope>NUCLEOTIDE SEQUENCE [LARGE SCALE GENOMIC DNA]</scope>
    <source>
        <strain evidence="2">214</strain>
    </source>
</reference>
<dbReference type="Proteomes" id="UP001054252">
    <property type="component" value="Unassembled WGS sequence"/>
</dbReference>
<evidence type="ECO:0000313" key="3">
    <source>
        <dbReference type="Proteomes" id="UP001054252"/>
    </source>
</evidence>
<evidence type="ECO:0000256" key="1">
    <source>
        <dbReference type="SAM" id="MobiDB-lite"/>
    </source>
</evidence>
<comment type="caution">
    <text evidence="2">The sequence shown here is derived from an EMBL/GenBank/DDBJ whole genome shotgun (WGS) entry which is preliminary data.</text>
</comment>
<sequence>MQIRAMANNGIGVGEGFYGESVSSSYHTSENLLHGNSMDQEEDQNLRQQSGQSSPTNAILPGFLPSSITNQGSQAVAGTQQCPWLLKQFGQPIGLQELLLGFLPSLTTNQGSHQAITTEQPLIHQHFCQSLATSFGDPHS</sequence>
<gene>
    <name evidence="2" type="ORF">SLEP1_g9520</name>
</gene>
<dbReference type="EMBL" id="BPVZ01000010">
    <property type="protein sequence ID" value="GKU96271.1"/>
    <property type="molecule type" value="Genomic_DNA"/>
</dbReference>
<organism evidence="2 3">
    <name type="scientific">Rubroshorea leprosula</name>
    <dbReference type="NCBI Taxonomy" id="152421"/>
    <lineage>
        <taxon>Eukaryota</taxon>
        <taxon>Viridiplantae</taxon>
        <taxon>Streptophyta</taxon>
        <taxon>Embryophyta</taxon>
        <taxon>Tracheophyta</taxon>
        <taxon>Spermatophyta</taxon>
        <taxon>Magnoliopsida</taxon>
        <taxon>eudicotyledons</taxon>
        <taxon>Gunneridae</taxon>
        <taxon>Pentapetalae</taxon>
        <taxon>rosids</taxon>
        <taxon>malvids</taxon>
        <taxon>Malvales</taxon>
        <taxon>Dipterocarpaceae</taxon>
        <taxon>Rubroshorea</taxon>
    </lineage>
</organism>
<feature type="region of interest" description="Disordered" evidence="1">
    <location>
        <begin position="37"/>
        <end position="64"/>
    </location>
</feature>
<name>A0AAV5IDL6_9ROSI</name>
<keyword evidence="3" id="KW-1185">Reference proteome</keyword>
<evidence type="ECO:0000313" key="2">
    <source>
        <dbReference type="EMBL" id="GKU96271.1"/>
    </source>
</evidence>
<feature type="compositionally biased region" description="Polar residues" evidence="1">
    <location>
        <begin position="46"/>
        <end position="57"/>
    </location>
</feature>
<protein>
    <submittedName>
        <fullName evidence="2">Uncharacterized protein</fullName>
    </submittedName>
</protein>
<proteinExistence type="predicted"/>
<dbReference type="AlphaFoldDB" id="A0AAV5IDL6"/>
<accession>A0AAV5IDL6</accession>